<comment type="caution">
    <text evidence="1">The sequence shown here is derived from an EMBL/GenBank/DDBJ whole genome shotgun (WGS) entry which is preliminary data.</text>
</comment>
<accession>A0ABX5H975</accession>
<dbReference type="EMBL" id="PYOU01000002">
    <property type="protein sequence ID" value="PSX12239.1"/>
    <property type="molecule type" value="Genomic_DNA"/>
</dbReference>
<proteinExistence type="predicted"/>
<reference evidence="1 2" key="1">
    <citation type="submission" date="2018-01" db="EMBL/GenBank/DDBJ databases">
        <title>Whole genome sequencing of Histamine producing bacteria.</title>
        <authorList>
            <person name="Butler K."/>
        </authorList>
    </citation>
    <scope>NUCLEOTIDE SEQUENCE [LARGE SCALE GENOMIC DNA]</scope>
    <source>
        <strain evidence="1 2">A6-1</strain>
    </source>
</reference>
<evidence type="ECO:0000313" key="1">
    <source>
        <dbReference type="EMBL" id="PSX12239.1"/>
    </source>
</evidence>
<gene>
    <name evidence="1" type="ORF">C0W27_03325</name>
</gene>
<organism evidence="1 2">
    <name type="scientific">Photobacterium angustum</name>
    <dbReference type="NCBI Taxonomy" id="661"/>
    <lineage>
        <taxon>Bacteria</taxon>
        <taxon>Pseudomonadati</taxon>
        <taxon>Pseudomonadota</taxon>
        <taxon>Gammaproteobacteria</taxon>
        <taxon>Vibrionales</taxon>
        <taxon>Vibrionaceae</taxon>
        <taxon>Photobacterium</taxon>
    </lineage>
</organism>
<sequence length="92" mass="9601">MAISINLKTTETLSIAIYHDFNKIGSGNIIPVAGSKLVSGTISNGNFSGIIRITGSMSSILIQLFSHNGNTLFYQSVEATNPSGISITGEAP</sequence>
<name>A0ABX5H975_PHOAN</name>
<evidence type="ECO:0000313" key="2">
    <source>
        <dbReference type="Proteomes" id="UP000240989"/>
    </source>
</evidence>
<keyword evidence="2" id="KW-1185">Reference proteome</keyword>
<dbReference type="Proteomes" id="UP000240989">
    <property type="component" value="Unassembled WGS sequence"/>
</dbReference>
<protein>
    <submittedName>
        <fullName evidence="1">Uncharacterized protein</fullName>
    </submittedName>
</protein>